<dbReference type="GO" id="GO:0008201">
    <property type="term" value="F:heparin binding"/>
    <property type="evidence" value="ECO:0007669"/>
    <property type="project" value="TreeGrafter"/>
</dbReference>
<feature type="signal peptide" evidence="2">
    <location>
        <begin position="1"/>
        <end position="23"/>
    </location>
</feature>
<dbReference type="Gene3D" id="6.20.200.20">
    <property type="match status" value="1"/>
</dbReference>
<evidence type="ECO:0000256" key="2">
    <source>
        <dbReference type="SAM" id="SignalP"/>
    </source>
</evidence>
<feature type="compositionally biased region" description="Basic residues" evidence="1">
    <location>
        <begin position="29"/>
        <end position="44"/>
    </location>
</feature>
<dbReference type="GO" id="GO:0010811">
    <property type="term" value="P:positive regulation of cell-substrate adhesion"/>
    <property type="evidence" value="ECO:0007669"/>
    <property type="project" value="TreeGrafter"/>
</dbReference>
<dbReference type="SMART" id="SM00214">
    <property type="entry name" value="VWC"/>
    <property type="match status" value="1"/>
</dbReference>
<dbReference type="Pfam" id="PF00093">
    <property type="entry name" value="VWC"/>
    <property type="match status" value="1"/>
</dbReference>
<dbReference type="InterPro" id="IPR001007">
    <property type="entry name" value="VWF_dom"/>
</dbReference>
<feature type="region of interest" description="Disordered" evidence="1">
    <location>
        <begin position="25"/>
        <end position="54"/>
    </location>
</feature>
<dbReference type="RefSeq" id="XP_030914077.1">
    <property type="nucleotide sequence ID" value="XM_031058217.1"/>
</dbReference>
<dbReference type="GO" id="GO:0031012">
    <property type="term" value="C:extracellular matrix"/>
    <property type="evidence" value="ECO:0007669"/>
    <property type="project" value="TreeGrafter"/>
</dbReference>
<dbReference type="Proteomes" id="UP000504602">
    <property type="component" value="Unplaced"/>
</dbReference>
<dbReference type="PROSITE" id="PS01208">
    <property type="entry name" value="VWFC_1"/>
    <property type="match status" value="1"/>
</dbReference>
<evidence type="ECO:0000259" key="3">
    <source>
        <dbReference type="PROSITE" id="PS50184"/>
    </source>
</evidence>
<dbReference type="OrthoDB" id="676979at2759"/>
<accession>A0A8N5HSI2</accession>
<organism evidence="4 5">
    <name type="scientific">Geospiza fortis</name>
    <name type="common">Medium ground-finch</name>
    <dbReference type="NCBI Taxonomy" id="48883"/>
    <lineage>
        <taxon>Eukaryota</taxon>
        <taxon>Metazoa</taxon>
        <taxon>Chordata</taxon>
        <taxon>Craniata</taxon>
        <taxon>Vertebrata</taxon>
        <taxon>Euteleostomi</taxon>
        <taxon>Archelosauria</taxon>
        <taxon>Archosauria</taxon>
        <taxon>Dinosauria</taxon>
        <taxon>Saurischia</taxon>
        <taxon>Theropoda</taxon>
        <taxon>Coelurosauria</taxon>
        <taxon>Aves</taxon>
        <taxon>Neognathae</taxon>
        <taxon>Neoaves</taxon>
        <taxon>Telluraves</taxon>
        <taxon>Australaves</taxon>
        <taxon>Passeriformes</taxon>
        <taxon>Thraupidae</taxon>
        <taxon>Geospiza</taxon>
    </lineage>
</organism>
<evidence type="ECO:0000256" key="1">
    <source>
        <dbReference type="SAM" id="MobiDB-lite"/>
    </source>
</evidence>
<gene>
    <name evidence="5" type="primary">LOC115948013</name>
</gene>
<dbReference type="GO" id="GO:0030198">
    <property type="term" value="P:extracellular matrix organization"/>
    <property type="evidence" value="ECO:0007669"/>
    <property type="project" value="TreeGrafter"/>
</dbReference>
<dbReference type="InterPro" id="IPR043184">
    <property type="entry name" value="ECM2"/>
</dbReference>
<dbReference type="PROSITE" id="PS50184">
    <property type="entry name" value="VWFC_2"/>
    <property type="match status" value="1"/>
</dbReference>
<name>A0A8N5HSI2_GEOFO</name>
<dbReference type="SUPFAM" id="SSF57603">
    <property type="entry name" value="FnI-like domain"/>
    <property type="match status" value="1"/>
</dbReference>
<keyword evidence="4" id="KW-1185">Reference proteome</keyword>
<proteinExistence type="predicted"/>
<keyword evidence="2" id="KW-0732">Signal</keyword>
<dbReference type="GO" id="GO:0070052">
    <property type="term" value="F:collagen V binding"/>
    <property type="evidence" value="ECO:0007669"/>
    <property type="project" value="TreeGrafter"/>
</dbReference>
<dbReference type="PANTHER" id="PTHR46544">
    <property type="entry name" value="EXTRACELLULAR MATRIX PROTEIN 2-RELATED"/>
    <property type="match status" value="1"/>
</dbReference>
<evidence type="ECO:0000313" key="5">
    <source>
        <dbReference type="RefSeq" id="XP_030914077.1"/>
    </source>
</evidence>
<protein>
    <submittedName>
        <fullName evidence="5">Extracellular matrix protein 2-like</fullName>
    </submittedName>
</protein>
<reference evidence="5" key="1">
    <citation type="submission" date="2025-08" db="UniProtKB">
        <authorList>
            <consortium name="RefSeq"/>
        </authorList>
    </citation>
    <scope>IDENTIFICATION</scope>
</reference>
<feature type="domain" description="VWFC" evidence="3">
    <location>
        <begin position="90"/>
        <end position="147"/>
    </location>
</feature>
<evidence type="ECO:0000313" key="4">
    <source>
        <dbReference type="Proteomes" id="UP000504602"/>
    </source>
</evidence>
<sequence>MMQAPSLLCYFLLLWLCRDLCPAEGGPGRRQRRRMPPRAGHRSPRAAGLQPPGPRIPLITIDDSVMGVFDSLVGLGQHESTYSVLPGKKGQCTANGMIMFDKAVWSPQPCVTCLCSQGQVICDTAMCHPLTCPQTVIPAGECCPMCSETGAI</sequence>
<dbReference type="AlphaFoldDB" id="A0A8N5HSI2"/>
<dbReference type="GeneID" id="115948013"/>
<dbReference type="PANTHER" id="PTHR46544:SF1">
    <property type="entry name" value="EXTRACELLULAR MATRIX PROTEIN 2"/>
    <property type="match status" value="1"/>
</dbReference>
<feature type="chain" id="PRO_5035464369" evidence="2">
    <location>
        <begin position="24"/>
        <end position="152"/>
    </location>
</feature>